<dbReference type="OrthoDB" id="3821551at2"/>
<dbReference type="KEGG" id="cter:A606_07650"/>
<organism evidence="2 3">
    <name type="scientific">Corynebacterium terpenotabidum Y-11</name>
    <dbReference type="NCBI Taxonomy" id="1200352"/>
    <lineage>
        <taxon>Bacteria</taxon>
        <taxon>Bacillati</taxon>
        <taxon>Actinomycetota</taxon>
        <taxon>Actinomycetes</taxon>
        <taxon>Mycobacteriales</taxon>
        <taxon>Corynebacteriaceae</taxon>
        <taxon>Corynebacterium</taxon>
    </lineage>
</organism>
<evidence type="ECO:0000313" key="3">
    <source>
        <dbReference type="Proteomes" id="UP000014809"/>
    </source>
</evidence>
<dbReference type="InterPro" id="IPR007295">
    <property type="entry name" value="DUF402"/>
</dbReference>
<gene>
    <name evidence="2" type="ORF">A606_07650</name>
</gene>
<reference evidence="2 3" key="1">
    <citation type="submission" date="2012-06" db="EMBL/GenBank/DDBJ databases">
        <title>Complete genome sequence of Corynebacterium terpenotabidum Y-11 (=DSM 44721).</title>
        <authorList>
            <person name="Ruckert C."/>
            <person name="Albersmeier A."/>
            <person name="Al-Dilaimi A."/>
            <person name="Szczepanowski R."/>
            <person name="Kalinowski J."/>
        </authorList>
    </citation>
    <scope>NUCLEOTIDE SEQUENCE [LARGE SCALE GENOMIC DNA]</scope>
    <source>
        <strain evidence="2 3">Y-11</strain>
    </source>
</reference>
<dbReference type="Gene3D" id="2.40.380.10">
    <property type="entry name" value="FomD-like"/>
    <property type="match status" value="1"/>
</dbReference>
<dbReference type="HOGENOM" id="CLU_103760_0_0_11"/>
<dbReference type="InterPro" id="IPR035930">
    <property type="entry name" value="FomD-like_sf"/>
</dbReference>
<dbReference type="RefSeq" id="WP_020441538.1">
    <property type="nucleotide sequence ID" value="NC_021663.1"/>
</dbReference>
<proteinExistence type="predicted"/>
<feature type="domain" description="DUF402" evidence="1">
    <location>
        <begin position="35"/>
        <end position="158"/>
    </location>
</feature>
<dbReference type="SUPFAM" id="SSF159234">
    <property type="entry name" value="FomD-like"/>
    <property type="match status" value="1"/>
</dbReference>
<keyword evidence="3" id="KW-1185">Reference proteome</keyword>
<protein>
    <recommendedName>
        <fullName evidence="1">DUF402 domain-containing protein</fullName>
    </recommendedName>
</protein>
<dbReference type="STRING" id="1200352.A606_07650"/>
<dbReference type="eggNOG" id="COG2306">
    <property type="taxonomic scope" value="Bacteria"/>
</dbReference>
<dbReference type="AlphaFoldDB" id="S4XDF1"/>
<dbReference type="EMBL" id="CP003696">
    <property type="protein sequence ID" value="AGP31177.1"/>
    <property type="molecule type" value="Genomic_DNA"/>
</dbReference>
<dbReference type="PATRIC" id="fig|1200352.3.peg.1560"/>
<dbReference type="Pfam" id="PF04167">
    <property type="entry name" value="DUF402"/>
    <property type="match status" value="1"/>
</dbReference>
<accession>S4XDF1</accession>
<evidence type="ECO:0000259" key="1">
    <source>
        <dbReference type="Pfam" id="PF04167"/>
    </source>
</evidence>
<sequence>MSDPHPPKVETFDTSAGINIDPKGFHRAVERWGGDATGDNPTLYMARTADHPRFGYLESWLLPALDLRVNRFHFRNGTGHGPYPGQDLYIDIAVVDPPTSAGPSTWRTTDLYIDVVTYADGRWEVLDLEELGDALTAGHLDPATTSRALAAAQQVCTGLVTSGSVDAWLRDRGFPLSWAAPDEVVPAPPGDV</sequence>
<name>S4XDF1_9CORY</name>
<dbReference type="Proteomes" id="UP000014809">
    <property type="component" value="Chromosome"/>
</dbReference>
<evidence type="ECO:0000313" key="2">
    <source>
        <dbReference type="EMBL" id="AGP31177.1"/>
    </source>
</evidence>